<dbReference type="CDD" id="cd03057">
    <property type="entry name" value="GST_N_Beta"/>
    <property type="match status" value="1"/>
</dbReference>
<organism evidence="4 5">
    <name type="scientific">Cystobacter ferrugineus</name>
    <dbReference type="NCBI Taxonomy" id="83449"/>
    <lineage>
        <taxon>Bacteria</taxon>
        <taxon>Pseudomonadati</taxon>
        <taxon>Myxococcota</taxon>
        <taxon>Myxococcia</taxon>
        <taxon>Myxococcales</taxon>
        <taxon>Cystobacterineae</taxon>
        <taxon>Archangiaceae</taxon>
        <taxon>Cystobacter</taxon>
    </lineage>
</organism>
<evidence type="ECO:0000259" key="3">
    <source>
        <dbReference type="PROSITE" id="PS50405"/>
    </source>
</evidence>
<dbReference type="Gene3D" id="3.40.30.10">
    <property type="entry name" value="Glutaredoxin"/>
    <property type="match status" value="1"/>
</dbReference>
<dbReference type="PROSITE" id="PS50405">
    <property type="entry name" value="GST_CTER"/>
    <property type="match status" value="1"/>
</dbReference>
<dbReference type="PROSITE" id="PS50404">
    <property type="entry name" value="GST_NTER"/>
    <property type="match status" value="1"/>
</dbReference>
<dbReference type="InterPro" id="IPR010987">
    <property type="entry name" value="Glutathione-S-Trfase_C-like"/>
</dbReference>
<dbReference type="PANTHER" id="PTHR44051">
    <property type="entry name" value="GLUTATHIONE S-TRANSFERASE-RELATED"/>
    <property type="match status" value="1"/>
</dbReference>
<evidence type="ECO:0000313" key="5">
    <source>
        <dbReference type="Proteomes" id="UP000182229"/>
    </source>
</evidence>
<dbReference type="SUPFAM" id="SSF52833">
    <property type="entry name" value="Thioredoxin-like"/>
    <property type="match status" value="1"/>
</dbReference>
<dbReference type="InterPro" id="IPR040079">
    <property type="entry name" value="Glutathione_S-Trfase"/>
</dbReference>
<feature type="domain" description="GST N-terminal" evidence="2">
    <location>
        <begin position="1"/>
        <end position="80"/>
    </location>
</feature>
<dbReference type="CDD" id="cd03188">
    <property type="entry name" value="GST_C_Beta"/>
    <property type="match status" value="1"/>
</dbReference>
<accession>A0A1L9AWD7</accession>
<dbReference type="SFLD" id="SFLDS00019">
    <property type="entry name" value="Glutathione_Transferase_(cytos"/>
    <property type="match status" value="1"/>
</dbReference>
<reference evidence="4 5" key="2">
    <citation type="submission" date="2016-12" db="EMBL/GenBank/DDBJ databases">
        <title>Draft Genome Sequence of Cystobacter ferrugineus Strain Cbfe23.</title>
        <authorList>
            <person name="Akbar S."/>
            <person name="Dowd S.E."/>
            <person name="Stevens D.C."/>
        </authorList>
    </citation>
    <scope>NUCLEOTIDE SEQUENCE [LARGE SCALE GENOMIC DNA]</scope>
    <source>
        <strain evidence="4 5">Cbfe23</strain>
    </source>
</reference>
<dbReference type="InterPro" id="IPR004045">
    <property type="entry name" value="Glutathione_S-Trfase_N"/>
</dbReference>
<dbReference type="SUPFAM" id="SSF47616">
    <property type="entry name" value="GST C-terminal domain-like"/>
    <property type="match status" value="1"/>
</dbReference>
<dbReference type="EMBL" id="MPIN01000020">
    <property type="protein sequence ID" value="OJH34304.1"/>
    <property type="molecule type" value="Genomic_DNA"/>
</dbReference>
<dbReference type="OrthoDB" id="5740960at2"/>
<protein>
    <submittedName>
        <fullName evidence="4">Glutathione S-transferase</fullName>
    </submittedName>
</protein>
<dbReference type="Pfam" id="PF00043">
    <property type="entry name" value="GST_C"/>
    <property type="match status" value="1"/>
</dbReference>
<dbReference type="GO" id="GO:0016740">
    <property type="term" value="F:transferase activity"/>
    <property type="evidence" value="ECO:0007669"/>
    <property type="project" value="UniProtKB-KW"/>
</dbReference>
<name>A0A1L9AWD7_9BACT</name>
<feature type="domain" description="GST C-terminal" evidence="3">
    <location>
        <begin position="86"/>
        <end position="210"/>
    </location>
</feature>
<dbReference type="InterPro" id="IPR036282">
    <property type="entry name" value="Glutathione-S-Trfase_C_sf"/>
</dbReference>
<dbReference type="PANTHER" id="PTHR44051:SF8">
    <property type="entry name" value="GLUTATHIONE S-TRANSFERASE GSTA"/>
    <property type="match status" value="1"/>
</dbReference>
<dbReference type="Pfam" id="PF02798">
    <property type="entry name" value="GST_N"/>
    <property type="match status" value="1"/>
</dbReference>
<evidence type="ECO:0000313" key="4">
    <source>
        <dbReference type="EMBL" id="OJH34304.1"/>
    </source>
</evidence>
<dbReference type="AlphaFoldDB" id="A0A1L9AWD7"/>
<dbReference type="Proteomes" id="UP000182229">
    <property type="component" value="Unassembled WGS sequence"/>
</dbReference>
<dbReference type="Gene3D" id="1.20.1050.10">
    <property type="match status" value="1"/>
</dbReference>
<dbReference type="STRING" id="83449.BON30_44130"/>
<dbReference type="SFLD" id="SFLDG00358">
    <property type="entry name" value="Main_(cytGST)"/>
    <property type="match status" value="1"/>
</dbReference>
<sequence length="211" mass="24059">MIKLHYYPGSANLTPHMVLHELGLPFELVLVDRDKNAHRSEEYLKLNPHGRIPTLVDGDLVIYETAAITLHLVDRHPEAGLAPAVGSPARARFYQWMVYLANTLQAAMHTYFYSEQYAKTPAVIEEVRAHSETRMLEMFRILDAQLGDKPYVLGDTLSAADHYLFMLTRWGRNMQTPPRTLPRLGRHAERMLARPAVLRALHGEGLSTPYF</sequence>
<gene>
    <name evidence="4" type="ORF">BON30_44130</name>
</gene>
<dbReference type="RefSeq" id="WP_071904629.1">
    <property type="nucleotide sequence ID" value="NZ_MPIN01000020.1"/>
</dbReference>
<dbReference type="InterPro" id="IPR036249">
    <property type="entry name" value="Thioredoxin-like_sf"/>
</dbReference>
<comment type="caution">
    <text evidence="4">The sequence shown here is derived from an EMBL/GenBank/DDBJ whole genome shotgun (WGS) entry which is preliminary data.</text>
</comment>
<dbReference type="SFLD" id="SFLDG01150">
    <property type="entry name" value="Main.1:_Beta-like"/>
    <property type="match status" value="1"/>
</dbReference>
<evidence type="ECO:0000256" key="1">
    <source>
        <dbReference type="RuleBase" id="RU003494"/>
    </source>
</evidence>
<dbReference type="InterPro" id="IPR004046">
    <property type="entry name" value="GST_C"/>
</dbReference>
<keyword evidence="4" id="KW-0808">Transferase</keyword>
<keyword evidence="5" id="KW-1185">Reference proteome</keyword>
<comment type="similarity">
    <text evidence="1">Belongs to the GST superfamily.</text>
</comment>
<reference evidence="5" key="1">
    <citation type="submission" date="2016-11" db="EMBL/GenBank/DDBJ databases">
        <authorList>
            <person name="Shukria A."/>
            <person name="Stevens D.C."/>
        </authorList>
    </citation>
    <scope>NUCLEOTIDE SEQUENCE [LARGE SCALE GENOMIC DNA]</scope>
    <source>
        <strain evidence="5">Cbfe23</strain>
    </source>
</reference>
<proteinExistence type="inferred from homology"/>
<evidence type="ECO:0000259" key="2">
    <source>
        <dbReference type="PROSITE" id="PS50404"/>
    </source>
</evidence>